<protein>
    <submittedName>
        <fullName evidence="1">Uncharacterized protein</fullName>
    </submittedName>
</protein>
<comment type="caution">
    <text evidence="1">The sequence shown here is derived from an EMBL/GenBank/DDBJ whole genome shotgun (WGS) entry which is preliminary data.</text>
</comment>
<keyword evidence="2" id="KW-1185">Reference proteome</keyword>
<organism evidence="1 2">
    <name type="scientific">Bradyrhizobium retamae</name>
    <dbReference type="NCBI Taxonomy" id="1300035"/>
    <lineage>
        <taxon>Bacteria</taxon>
        <taxon>Pseudomonadati</taxon>
        <taxon>Pseudomonadota</taxon>
        <taxon>Alphaproteobacteria</taxon>
        <taxon>Hyphomicrobiales</taxon>
        <taxon>Nitrobacteraceae</taxon>
        <taxon>Bradyrhizobium</taxon>
    </lineage>
</organism>
<dbReference type="OrthoDB" id="8127628at2"/>
<accession>A0A0R3M7Y0</accession>
<evidence type="ECO:0000313" key="1">
    <source>
        <dbReference type="EMBL" id="KRR16184.1"/>
    </source>
</evidence>
<gene>
    <name evidence="1" type="ORF">CQ13_37035</name>
</gene>
<dbReference type="Proteomes" id="UP000052023">
    <property type="component" value="Unassembled WGS sequence"/>
</dbReference>
<reference evidence="1 2" key="1">
    <citation type="submission" date="2014-03" db="EMBL/GenBank/DDBJ databases">
        <title>Bradyrhizobium valentinum sp. nov., isolated from effective nodules of Lupinus mariae-josephae, a lupine endemic of basic-lime soils in Eastern Spain.</title>
        <authorList>
            <person name="Duran D."/>
            <person name="Rey L."/>
            <person name="Navarro A."/>
            <person name="Busquets A."/>
            <person name="Imperial J."/>
            <person name="Ruiz-Argueso T."/>
        </authorList>
    </citation>
    <scope>NUCLEOTIDE SEQUENCE [LARGE SCALE GENOMIC DNA]</scope>
    <source>
        <strain evidence="1 2">Ro19</strain>
    </source>
</reference>
<sequence length="71" mass="7682">MSATEIATRHFSAAIAEAEGAGLGTDSVCRALLSCVVTKYLEIRPVDDVQSELRFVADNCDPAMDFMSMRP</sequence>
<dbReference type="RefSeq" id="WP_057847948.1">
    <property type="nucleotide sequence ID" value="NZ_LLYA01000221.1"/>
</dbReference>
<proteinExistence type="predicted"/>
<dbReference type="EMBL" id="LLYA01000221">
    <property type="protein sequence ID" value="KRR16184.1"/>
    <property type="molecule type" value="Genomic_DNA"/>
</dbReference>
<name>A0A0R3M7Y0_9BRAD</name>
<evidence type="ECO:0000313" key="2">
    <source>
        <dbReference type="Proteomes" id="UP000052023"/>
    </source>
</evidence>
<dbReference type="AlphaFoldDB" id="A0A0R3M7Y0"/>